<dbReference type="OrthoDB" id="414546at2759"/>
<dbReference type="Proteomes" id="UP000708208">
    <property type="component" value="Unassembled WGS sequence"/>
</dbReference>
<evidence type="ECO:0000259" key="8">
    <source>
        <dbReference type="PROSITE" id="PS51366"/>
    </source>
</evidence>
<gene>
    <name evidence="9" type="ORF">AFUS01_LOCUS45020</name>
</gene>
<dbReference type="FunFam" id="1.25.40.180:FF:000009">
    <property type="entry name" value="programmed cell death protein 4"/>
    <property type="match status" value="1"/>
</dbReference>
<evidence type="ECO:0000256" key="4">
    <source>
        <dbReference type="ARBA" id="ARBA00022490"/>
    </source>
</evidence>
<dbReference type="Pfam" id="PF02847">
    <property type="entry name" value="MA3"/>
    <property type="match status" value="2"/>
</dbReference>
<dbReference type="PANTHER" id="PTHR12626:SF0">
    <property type="entry name" value="PROGRAMMED CELL DEATH PROTEIN 4"/>
    <property type="match status" value="1"/>
</dbReference>
<dbReference type="GO" id="GO:0005829">
    <property type="term" value="C:cytosol"/>
    <property type="evidence" value="ECO:0007669"/>
    <property type="project" value="TreeGrafter"/>
</dbReference>
<protein>
    <recommendedName>
        <fullName evidence="3">Programmed cell death protein 4</fullName>
    </recommendedName>
</protein>
<evidence type="ECO:0000313" key="9">
    <source>
        <dbReference type="EMBL" id="CAG7835683.1"/>
    </source>
</evidence>
<dbReference type="PANTHER" id="PTHR12626">
    <property type="entry name" value="PROGRAMMED CELL DEATH 4"/>
    <property type="match status" value="1"/>
</dbReference>
<feature type="domain" description="MI" evidence="8">
    <location>
        <begin position="306"/>
        <end position="429"/>
    </location>
</feature>
<accession>A0A8J2LHM7</accession>
<reference evidence="9" key="1">
    <citation type="submission" date="2021-06" db="EMBL/GenBank/DDBJ databases">
        <authorList>
            <person name="Hodson N. C."/>
            <person name="Mongue J. A."/>
            <person name="Jaron S. K."/>
        </authorList>
    </citation>
    <scope>NUCLEOTIDE SEQUENCE</scope>
</reference>
<name>A0A8J2LHM7_9HEXA</name>
<dbReference type="GO" id="GO:0005634">
    <property type="term" value="C:nucleus"/>
    <property type="evidence" value="ECO:0007669"/>
    <property type="project" value="TreeGrafter"/>
</dbReference>
<feature type="compositionally biased region" description="Gly residues" evidence="7">
    <location>
        <begin position="83"/>
        <end position="98"/>
    </location>
</feature>
<dbReference type="GO" id="GO:0045892">
    <property type="term" value="P:negative regulation of DNA-templated transcription"/>
    <property type="evidence" value="ECO:0007669"/>
    <property type="project" value="InterPro"/>
</dbReference>
<sequence>MSPESPVSLTNGHHSPTNGVVVVNGFAQPAEKTVNENYAPAADRIKRKAKRLTKYLTKDVVNGTPALSTSRLLKNSRKPRNGFGRGLPKKGGAGGKGTWGAYGSELTGDSALDYKDPNYDSESLENGDIHLKAIIPEMTEDEMQKQVEGIILEYFEHGDVHEVMAALDEMRLGERKNKVIVIAVEAAMDHKPSHREMTSVLISDLSEEIVTSEDIAKAFEILLGNLPDLILDAPDAPIILGNFIARAVADDCFATVNVVHSWKDMVTNEHAKSAMAHAEVLLKDKIGMLRLNNVWGVGGGAQPVKALSRRIYMLLEEFLSSQDATEAARCLRELEVPHFHHELVYEAIVMAIESMQENIEESICRLLKSLFTSCLLTPDQMKRGFFRVFEDLPDICIDVPAAYALADRLVTRAQRHGFIGDDVVRQVPTRGRKRFVSEGDGGKVKEDILD</sequence>
<comment type="caution">
    <text evidence="9">The sequence shown here is derived from an EMBL/GenBank/DDBJ whole genome shotgun (WGS) entry which is preliminary data.</text>
</comment>
<dbReference type="InterPro" id="IPR039778">
    <property type="entry name" value="PDCD4"/>
</dbReference>
<evidence type="ECO:0000256" key="3">
    <source>
        <dbReference type="ARBA" id="ARBA00014414"/>
    </source>
</evidence>
<feature type="domain" description="MI" evidence="8">
    <location>
        <begin position="142"/>
        <end position="263"/>
    </location>
</feature>
<evidence type="ECO:0000256" key="2">
    <source>
        <dbReference type="ARBA" id="ARBA00005497"/>
    </source>
</evidence>
<keyword evidence="6" id="KW-0539">Nucleus</keyword>
<dbReference type="AlphaFoldDB" id="A0A8J2LHM7"/>
<evidence type="ECO:0000256" key="7">
    <source>
        <dbReference type="SAM" id="MobiDB-lite"/>
    </source>
</evidence>
<keyword evidence="10" id="KW-1185">Reference proteome</keyword>
<organism evidence="9 10">
    <name type="scientific">Allacma fusca</name>
    <dbReference type="NCBI Taxonomy" id="39272"/>
    <lineage>
        <taxon>Eukaryota</taxon>
        <taxon>Metazoa</taxon>
        <taxon>Ecdysozoa</taxon>
        <taxon>Arthropoda</taxon>
        <taxon>Hexapoda</taxon>
        <taxon>Collembola</taxon>
        <taxon>Symphypleona</taxon>
        <taxon>Sminthuridae</taxon>
        <taxon>Allacma</taxon>
    </lineage>
</organism>
<feature type="region of interest" description="Disordered" evidence="7">
    <location>
        <begin position="67"/>
        <end position="98"/>
    </location>
</feature>
<dbReference type="InterPro" id="IPR003891">
    <property type="entry name" value="Initiation_fac_eIF4g_MI"/>
</dbReference>
<evidence type="ECO:0000256" key="5">
    <source>
        <dbReference type="ARBA" id="ARBA00022737"/>
    </source>
</evidence>
<comment type="similarity">
    <text evidence="2">Belongs to the PDCD4 family.</text>
</comment>
<dbReference type="EMBL" id="CAJVCH010570725">
    <property type="protein sequence ID" value="CAG7835683.1"/>
    <property type="molecule type" value="Genomic_DNA"/>
</dbReference>
<dbReference type="FunFam" id="1.25.40.180:FF:000008">
    <property type="entry name" value="Programmed cell death protein 4"/>
    <property type="match status" value="1"/>
</dbReference>
<proteinExistence type="inferred from homology"/>
<evidence type="ECO:0000256" key="1">
    <source>
        <dbReference type="ARBA" id="ARBA00004496"/>
    </source>
</evidence>
<keyword evidence="5" id="KW-0677">Repeat</keyword>
<evidence type="ECO:0000256" key="6">
    <source>
        <dbReference type="ARBA" id="ARBA00023242"/>
    </source>
</evidence>
<dbReference type="PROSITE" id="PS51366">
    <property type="entry name" value="MI"/>
    <property type="match status" value="2"/>
</dbReference>
<comment type="subcellular location">
    <subcellularLocation>
        <location evidence="1">Cytoplasm</location>
    </subcellularLocation>
</comment>
<keyword evidence="4" id="KW-0963">Cytoplasm</keyword>
<dbReference type="SMART" id="SM00544">
    <property type="entry name" value="MA3"/>
    <property type="match status" value="2"/>
</dbReference>
<evidence type="ECO:0000313" key="10">
    <source>
        <dbReference type="Proteomes" id="UP000708208"/>
    </source>
</evidence>